<gene>
    <name evidence="3" type="ORF">T190607A01A_10592</name>
</gene>
<evidence type="ECO:0000259" key="2">
    <source>
        <dbReference type="PROSITE" id="PS51352"/>
    </source>
</evidence>
<feature type="domain" description="Thioredoxin" evidence="2">
    <location>
        <begin position="322"/>
        <end position="467"/>
    </location>
</feature>
<feature type="signal peptide" evidence="1">
    <location>
        <begin position="1"/>
        <end position="18"/>
    </location>
</feature>
<organism evidence="3 4">
    <name type="scientific">Tenacibaculum platacis</name>
    <dbReference type="NCBI Taxonomy" id="3137852"/>
    <lineage>
        <taxon>Bacteria</taxon>
        <taxon>Pseudomonadati</taxon>
        <taxon>Bacteroidota</taxon>
        <taxon>Flavobacteriia</taxon>
        <taxon>Flavobacteriales</taxon>
        <taxon>Flavobacteriaceae</taxon>
        <taxon>Tenacibaculum</taxon>
    </lineage>
</organism>
<dbReference type="RefSeq" id="WP_348710214.1">
    <property type="nucleotide sequence ID" value="NZ_CAXIXY010000003.1"/>
</dbReference>
<keyword evidence="4" id="KW-1185">Reference proteome</keyword>
<dbReference type="PROSITE" id="PS51352">
    <property type="entry name" value="THIOREDOXIN_2"/>
    <property type="match status" value="1"/>
</dbReference>
<dbReference type="PANTHER" id="PTHR42852:SF13">
    <property type="entry name" value="PROTEIN DIPZ"/>
    <property type="match status" value="1"/>
</dbReference>
<evidence type="ECO:0000313" key="4">
    <source>
        <dbReference type="Proteomes" id="UP001497416"/>
    </source>
</evidence>
<dbReference type="Gene3D" id="3.40.30.10">
    <property type="entry name" value="Glutaredoxin"/>
    <property type="match status" value="1"/>
</dbReference>
<dbReference type="InterPro" id="IPR013766">
    <property type="entry name" value="Thioredoxin_domain"/>
</dbReference>
<protein>
    <submittedName>
        <fullName evidence="3">TlpA family protein disulfide reductase</fullName>
    </submittedName>
</protein>
<dbReference type="InterPro" id="IPR050553">
    <property type="entry name" value="Thioredoxin_ResA/DsbE_sf"/>
</dbReference>
<dbReference type="PANTHER" id="PTHR42852">
    <property type="entry name" value="THIOL:DISULFIDE INTERCHANGE PROTEIN DSBE"/>
    <property type="match status" value="1"/>
</dbReference>
<evidence type="ECO:0000313" key="3">
    <source>
        <dbReference type="EMBL" id="CAL2077813.1"/>
    </source>
</evidence>
<keyword evidence="1" id="KW-0732">Signal</keyword>
<comment type="caution">
    <text evidence="3">The sequence shown here is derived from an EMBL/GenBank/DDBJ whole genome shotgun (WGS) entry which is preliminary data.</text>
</comment>
<dbReference type="InterPro" id="IPR036249">
    <property type="entry name" value="Thioredoxin-like_sf"/>
</dbReference>
<dbReference type="Pfam" id="PF08534">
    <property type="entry name" value="Redoxin"/>
    <property type="match status" value="1"/>
</dbReference>
<feature type="chain" id="PRO_5046373605" evidence="1">
    <location>
        <begin position="19"/>
        <end position="467"/>
    </location>
</feature>
<dbReference type="EMBL" id="CAXIXY010000003">
    <property type="protein sequence ID" value="CAL2077813.1"/>
    <property type="molecule type" value="Genomic_DNA"/>
</dbReference>
<dbReference type="InterPro" id="IPR013740">
    <property type="entry name" value="Redoxin"/>
</dbReference>
<sequence length="467" mass="54620">MFKKLLFLFLFVTSISYAQYSIKGTMTPPEESDWVILYKINGPKQKFISNGTIVFEDVNIGGNVQKVGRFELKLPADAQTGVYRVTYRNQGAGFIDVYFNNENIEFVFNPQYPEESVLFTRSRENKVYREYLEQLNIRQVAMDSLQSVYLKDDNKKTKKAYKKAFKEQEEIQDAYEGKSEGMLVNTFIKANKSTNSSSIFDDTQEYLEYVVESFFENVDFSDQKLYRSPFIIEKVTNYIFYLNIEGNQEEQQKVYKQSITNVMKQVKDNQIQKEILEYLITRFTNARNSEIVDFLFAEYYDEMDDEFKDEKFKNDKLAELLASQGRVAPDFSWKEGEKELSLSGLNDGENYLLIFWSTQCGHCVKEVPEVYEYMNSTHPNTSVIAFAIEDDEKDFTDWATNKLPKWHNAIGTHPEFKLKNETVQKYRIEQTPTYFLLDKDKKIIAVPNTVPDIKDYLNGPSKEEEGK</sequence>
<evidence type="ECO:0000256" key="1">
    <source>
        <dbReference type="SAM" id="SignalP"/>
    </source>
</evidence>
<reference evidence="3 4" key="1">
    <citation type="submission" date="2024-05" db="EMBL/GenBank/DDBJ databases">
        <authorList>
            <person name="Duchaud E."/>
        </authorList>
    </citation>
    <scope>NUCLEOTIDE SEQUENCE [LARGE SCALE GENOMIC DNA]</scope>
    <source>
        <strain evidence="3">Ena-SAMPLE-TAB-13-05-2024-13:56:06:370-140302</strain>
    </source>
</reference>
<proteinExistence type="predicted"/>
<dbReference type="SUPFAM" id="SSF52833">
    <property type="entry name" value="Thioredoxin-like"/>
    <property type="match status" value="1"/>
</dbReference>
<accession>A0ABM9NSY6</accession>
<dbReference type="Proteomes" id="UP001497416">
    <property type="component" value="Unassembled WGS sequence"/>
</dbReference>
<name>A0ABM9NSY6_9FLAO</name>